<reference evidence="1" key="1">
    <citation type="submission" date="2019-08" db="EMBL/GenBank/DDBJ databases">
        <authorList>
            <person name="Kucharzyk K."/>
            <person name="Murdoch R.W."/>
            <person name="Higgins S."/>
            <person name="Loffler F."/>
        </authorList>
    </citation>
    <scope>NUCLEOTIDE SEQUENCE</scope>
</reference>
<evidence type="ECO:0000313" key="1">
    <source>
        <dbReference type="EMBL" id="MPL87783.1"/>
    </source>
</evidence>
<dbReference type="EMBL" id="VSSQ01000245">
    <property type="protein sequence ID" value="MPL87783.1"/>
    <property type="molecule type" value="Genomic_DNA"/>
</dbReference>
<proteinExistence type="predicted"/>
<accession>A0A644VAK6</accession>
<protein>
    <submittedName>
        <fullName evidence="1">Uncharacterized protein</fullName>
    </submittedName>
</protein>
<comment type="caution">
    <text evidence="1">The sequence shown here is derived from an EMBL/GenBank/DDBJ whole genome shotgun (WGS) entry which is preliminary data.</text>
</comment>
<sequence length="124" mass="14523">MKQKEIKAELSEKLEANYISFMREWIKLEPLQLIEKAEEIAATKLVFEELKDGGYSTEYLEYLLRFKNPLEVVRDKRIKENGSEMMHGDDINHALWSIGNKQYAEQAYELDEAFLQSGQGVRMC</sequence>
<organism evidence="1">
    <name type="scientific">bioreactor metagenome</name>
    <dbReference type="NCBI Taxonomy" id="1076179"/>
    <lineage>
        <taxon>unclassified sequences</taxon>
        <taxon>metagenomes</taxon>
        <taxon>ecological metagenomes</taxon>
    </lineage>
</organism>
<dbReference type="AlphaFoldDB" id="A0A644VAK6"/>
<name>A0A644VAK6_9ZZZZ</name>
<gene>
    <name evidence="1" type="ORF">SDC9_33793</name>
</gene>